<feature type="non-terminal residue" evidence="1">
    <location>
        <position position="1"/>
    </location>
</feature>
<comment type="caution">
    <text evidence="1">The sequence shown here is derived from an EMBL/GenBank/DDBJ whole genome shotgun (WGS) entry which is preliminary data.</text>
</comment>
<gene>
    <name evidence="1" type="ORF">S03H2_49428</name>
</gene>
<feature type="non-terminal residue" evidence="1">
    <location>
        <position position="263"/>
    </location>
</feature>
<protein>
    <submittedName>
        <fullName evidence="1">Uncharacterized protein</fullName>
    </submittedName>
</protein>
<evidence type="ECO:0000313" key="1">
    <source>
        <dbReference type="EMBL" id="GAH72363.1"/>
    </source>
</evidence>
<sequence>YTRVDARRMWDLRMLSKKEVKDNYLDLGYDEEHAERMKDWTLVYVAAGDIRARFSKGWITATEARTELLEAGMPVERVDVYLEKLVKETGTERTAKERDLTKTDITRSVKKGLLTKDEGIERLQDLGYDEDEAAFIIDSTVTEAKSEEIEHDRDLSKADIIKGIADKVFTEAEGLTMLMKLGYDAVEAQYILDIRIPPIKPAAMAKERDLTKAEIVKGVKKEIITWDQGSFMLINMGYDEDEADFILAINIEALSGSPETWSE</sequence>
<dbReference type="EMBL" id="BARU01031234">
    <property type="protein sequence ID" value="GAH72363.1"/>
    <property type="molecule type" value="Genomic_DNA"/>
</dbReference>
<dbReference type="AlphaFoldDB" id="X1JRC8"/>
<organism evidence="1">
    <name type="scientific">marine sediment metagenome</name>
    <dbReference type="NCBI Taxonomy" id="412755"/>
    <lineage>
        <taxon>unclassified sequences</taxon>
        <taxon>metagenomes</taxon>
        <taxon>ecological metagenomes</taxon>
    </lineage>
</organism>
<reference evidence="1" key="1">
    <citation type="journal article" date="2014" name="Front. Microbiol.">
        <title>High frequency of phylogenetically diverse reductive dehalogenase-homologous genes in deep subseafloor sedimentary metagenomes.</title>
        <authorList>
            <person name="Kawai M."/>
            <person name="Futagami T."/>
            <person name="Toyoda A."/>
            <person name="Takaki Y."/>
            <person name="Nishi S."/>
            <person name="Hori S."/>
            <person name="Arai W."/>
            <person name="Tsubouchi T."/>
            <person name="Morono Y."/>
            <person name="Uchiyama I."/>
            <person name="Ito T."/>
            <person name="Fujiyama A."/>
            <person name="Inagaki F."/>
            <person name="Takami H."/>
        </authorList>
    </citation>
    <scope>NUCLEOTIDE SEQUENCE</scope>
    <source>
        <strain evidence="1">Expedition CK06-06</strain>
    </source>
</reference>
<accession>X1JRC8</accession>
<proteinExistence type="predicted"/>
<name>X1JRC8_9ZZZZ</name>